<evidence type="ECO:0000313" key="1">
    <source>
        <dbReference type="EMBL" id="KAA5535884.1"/>
    </source>
</evidence>
<protein>
    <submittedName>
        <fullName evidence="1">Uncharacterized protein</fullName>
    </submittedName>
</protein>
<evidence type="ECO:0000313" key="2">
    <source>
        <dbReference type="Proteomes" id="UP000325141"/>
    </source>
</evidence>
<keyword evidence="2" id="KW-1185">Reference proteome</keyword>
<comment type="caution">
    <text evidence="1">The sequence shown here is derived from an EMBL/GenBank/DDBJ whole genome shotgun (WGS) entry which is preliminary data.</text>
</comment>
<dbReference type="EMBL" id="VWSG01000003">
    <property type="protein sequence ID" value="KAA5535884.1"/>
    <property type="molecule type" value="Genomic_DNA"/>
</dbReference>
<dbReference type="RefSeq" id="WP_150011061.1">
    <property type="nucleotide sequence ID" value="NZ_VWSG01000003.1"/>
</dbReference>
<name>A0A5M6CL83_9FLAO</name>
<sequence>MKVKFAIIFLAMILTKEIKAQTIQDISGAYTLRGGNHYLKHDQTFVIIGYATLITGKWELKEKGFVLFTPDRPKEKFTLYGRHIKNIGDSVKIMLSNGFYDDETLLHFGELQKPVPELKRIFKPGHRHISFPYVYTTKANSKFVSFSYFSYGDKTTKTPEIYTFANTENYNDFIGFYFEDKHQYKPFYYQFKNGKLYYDEDSFSEKEDLEATLQENSNELSDLINNLNHLDFSPQQLFYTPLYNEFNGDEEEFNLNFEFNKDKNAWINKLNYVDNEENSKDYDYNTINILYEYQQLNDFTKQKSAIKIDQKPIFISNYED</sequence>
<organism evidence="1 2">
    <name type="scientific">Paenimyroides baculatum</name>
    <dbReference type="NCBI Taxonomy" id="2608000"/>
    <lineage>
        <taxon>Bacteria</taxon>
        <taxon>Pseudomonadati</taxon>
        <taxon>Bacteroidota</taxon>
        <taxon>Flavobacteriia</taxon>
        <taxon>Flavobacteriales</taxon>
        <taxon>Flavobacteriaceae</taxon>
        <taxon>Paenimyroides</taxon>
    </lineage>
</organism>
<accession>A0A5M6CL83</accession>
<reference evidence="1 2" key="1">
    <citation type="submission" date="2019-09" db="EMBL/GenBank/DDBJ databases">
        <title>Genome sequence and assembly of Flavobacterium sp.</title>
        <authorList>
            <person name="Chhetri G."/>
        </authorList>
    </citation>
    <scope>NUCLEOTIDE SEQUENCE [LARGE SCALE GENOMIC DNA]</scope>
    <source>
        <strain evidence="1 2">SNL9</strain>
    </source>
</reference>
<gene>
    <name evidence="1" type="ORF">F0460_05450</name>
</gene>
<proteinExistence type="predicted"/>
<dbReference type="Proteomes" id="UP000325141">
    <property type="component" value="Unassembled WGS sequence"/>
</dbReference>
<dbReference type="AlphaFoldDB" id="A0A5M6CL83"/>